<gene>
    <name evidence="1" type="ORF">GIB67_028132</name>
</gene>
<sequence length="64" mass="6968">MVSCAAGSAFTVMPRRLASSRSVLIFMPHNLKLSSLSLHLNWPTCSLLINGTYSFPVNIVVNTC</sequence>
<proteinExistence type="predicted"/>
<dbReference type="EMBL" id="JACGCM010002776">
    <property type="protein sequence ID" value="KAF6135813.1"/>
    <property type="molecule type" value="Genomic_DNA"/>
</dbReference>
<organism evidence="1 2">
    <name type="scientific">Kingdonia uniflora</name>
    <dbReference type="NCBI Taxonomy" id="39325"/>
    <lineage>
        <taxon>Eukaryota</taxon>
        <taxon>Viridiplantae</taxon>
        <taxon>Streptophyta</taxon>
        <taxon>Embryophyta</taxon>
        <taxon>Tracheophyta</taxon>
        <taxon>Spermatophyta</taxon>
        <taxon>Magnoliopsida</taxon>
        <taxon>Ranunculales</taxon>
        <taxon>Circaeasteraceae</taxon>
        <taxon>Kingdonia</taxon>
    </lineage>
</organism>
<protein>
    <submittedName>
        <fullName evidence="1">Uncharacterized protein</fullName>
    </submittedName>
</protein>
<reference evidence="1 2" key="1">
    <citation type="journal article" date="2020" name="IScience">
        <title>Genome Sequencing of the Endangered Kingdonia uniflora (Circaeasteraceae, Ranunculales) Reveals Potential Mechanisms of Evolutionary Specialization.</title>
        <authorList>
            <person name="Sun Y."/>
            <person name="Deng T."/>
            <person name="Zhang A."/>
            <person name="Moore M.J."/>
            <person name="Landis J.B."/>
            <person name="Lin N."/>
            <person name="Zhang H."/>
            <person name="Zhang X."/>
            <person name="Huang J."/>
            <person name="Zhang X."/>
            <person name="Sun H."/>
            <person name="Wang H."/>
        </authorList>
    </citation>
    <scope>NUCLEOTIDE SEQUENCE [LARGE SCALE GENOMIC DNA]</scope>
    <source>
        <strain evidence="1">TB1705</strain>
        <tissue evidence="1">Leaf</tissue>
    </source>
</reference>
<name>A0A7J7KZN6_9MAGN</name>
<dbReference type="AlphaFoldDB" id="A0A7J7KZN6"/>
<comment type="caution">
    <text evidence="1">The sequence shown here is derived from an EMBL/GenBank/DDBJ whole genome shotgun (WGS) entry which is preliminary data.</text>
</comment>
<evidence type="ECO:0000313" key="1">
    <source>
        <dbReference type="EMBL" id="KAF6135813.1"/>
    </source>
</evidence>
<evidence type="ECO:0000313" key="2">
    <source>
        <dbReference type="Proteomes" id="UP000541444"/>
    </source>
</evidence>
<accession>A0A7J7KZN6</accession>
<keyword evidence="2" id="KW-1185">Reference proteome</keyword>
<dbReference type="Proteomes" id="UP000541444">
    <property type="component" value="Unassembled WGS sequence"/>
</dbReference>